<dbReference type="Gene3D" id="3.40.50.150">
    <property type="entry name" value="Vaccinia Virus protein VP39"/>
    <property type="match status" value="1"/>
</dbReference>
<dbReference type="GO" id="GO:0032259">
    <property type="term" value="P:methylation"/>
    <property type="evidence" value="ECO:0007669"/>
    <property type="project" value="UniProtKB-KW"/>
</dbReference>
<dbReference type="InterPro" id="IPR007848">
    <property type="entry name" value="Small_mtfrase_dom"/>
</dbReference>
<sequence length="211" mass="24347">MLTINYQATSLQFETDPEVFSPSGLDLGTESMMEQLHTKDGLRVLDLGCGFGFVGIYLATQYPHDRVTMVDVDQNAVGLSKMNAQRNHVTPTILQSNGFEKLTGQTFDLILSNPPYHTDFAIAKGFIENAQHQLSMGGHMYMVTKRRTWYENKLKSTFGNVEVTELNGYYVFYAEKRPFEKQKQNQAKEHTLSKKLQRKYERQPKRRHRTK</sequence>
<evidence type="ECO:0000256" key="1">
    <source>
        <dbReference type="ARBA" id="ARBA00022490"/>
    </source>
</evidence>
<evidence type="ECO:0000256" key="4">
    <source>
        <dbReference type="ARBA" id="ARBA00022679"/>
    </source>
</evidence>
<dbReference type="Pfam" id="PF05175">
    <property type="entry name" value="MTS"/>
    <property type="match status" value="1"/>
</dbReference>
<dbReference type="SUPFAM" id="SSF53335">
    <property type="entry name" value="S-adenosyl-L-methionine-dependent methyltransferases"/>
    <property type="match status" value="1"/>
</dbReference>
<dbReference type="AlphaFoldDB" id="A0A0R2MLA3"/>
<keyword evidence="1" id="KW-0963">Cytoplasm</keyword>
<dbReference type="GO" id="GO:0003676">
    <property type="term" value="F:nucleic acid binding"/>
    <property type="evidence" value="ECO:0007669"/>
    <property type="project" value="InterPro"/>
</dbReference>
<protein>
    <recommendedName>
        <fullName evidence="6">Methyltransferase small domain-containing protein</fullName>
    </recommendedName>
</protein>
<keyword evidence="2" id="KW-0698">rRNA processing</keyword>
<dbReference type="PANTHER" id="PTHR47816">
    <property type="entry name" value="RIBOSOMAL RNA SMALL SUBUNIT METHYLTRANSFERASE C"/>
    <property type="match status" value="1"/>
</dbReference>
<evidence type="ECO:0000313" key="8">
    <source>
        <dbReference type="Proteomes" id="UP000051783"/>
    </source>
</evidence>
<dbReference type="Proteomes" id="UP000051783">
    <property type="component" value="Unassembled WGS sequence"/>
</dbReference>
<dbReference type="OrthoDB" id="9791837at2"/>
<keyword evidence="3" id="KW-0489">Methyltransferase</keyword>
<dbReference type="InterPro" id="IPR002052">
    <property type="entry name" value="DNA_methylase_N6_adenine_CS"/>
</dbReference>
<name>A0A0R2MLA3_9LACO</name>
<dbReference type="CDD" id="cd02440">
    <property type="entry name" value="AdoMet_MTases"/>
    <property type="match status" value="1"/>
</dbReference>
<dbReference type="EMBL" id="JQCL01000012">
    <property type="protein sequence ID" value="KRO14511.1"/>
    <property type="molecule type" value="Genomic_DNA"/>
</dbReference>
<evidence type="ECO:0000259" key="6">
    <source>
        <dbReference type="Pfam" id="PF05175"/>
    </source>
</evidence>
<accession>A0A0R2MLA3</accession>
<evidence type="ECO:0000313" key="7">
    <source>
        <dbReference type="EMBL" id="KRO14511.1"/>
    </source>
</evidence>
<dbReference type="STRING" id="942150.IV64_GL001126"/>
<dbReference type="GO" id="GO:0008170">
    <property type="term" value="F:N-methyltransferase activity"/>
    <property type="evidence" value="ECO:0007669"/>
    <property type="project" value="UniProtKB-ARBA"/>
</dbReference>
<evidence type="ECO:0000256" key="3">
    <source>
        <dbReference type="ARBA" id="ARBA00022603"/>
    </source>
</evidence>
<dbReference type="InterPro" id="IPR046977">
    <property type="entry name" value="RsmC/RlmG"/>
</dbReference>
<keyword evidence="4" id="KW-0808">Transferase</keyword>
<dbReference type="RefSeq" id="WP_057705360.1">
    <property type="nucleotide sequence ID" value="NZ_JQCL01000012.1"/>
</dbReference>
<feature type="domain" description="Methyltransferase small" evidence="6">
    <location>
        <begin position="11"/>
        <end position="172"/>
    </location>
</feature>
<dbReference type="PATRIC" id="fig|942150.3.peg.1162"/>
<evidence type="ECO:0000256" key="5">
    <source>
        <dbReference type="SAM" id="MobiDB-lite"/>
    </source>
</evidence>
<comment type="caution">
    <text evidence="7">The sequence shown here is derived from an EMBL/GenBank/DDBJ whole genome shotgun (WGS) entry which is preliminary data.</text>
</comment>
<organism evidence="7 8">
    <name type="scientific">Lactiplantibacillus xiangfangensis</name>
    <dbReference type="NCBI Taxonomy" id="942150"/>
    <lineage>
        <taxon>Bacteria</taxon>
        <taxon>Bacillati</taxon>
        <taxon>Bacillota</taxon>
        <taxon>Bacilli</taxon>
        <taxon>Lactobacillales</taxon>
        <taxon>Lactobacillaceae</taxon>
        <taxon>Lactiplantibacillus</taxon>
    </lineage>
</organism>
<gene>
    <name evidence="7" type="ORF">IV64_GL001126</name>
</gene>
<dbReference type="GO" id="GO:0008757">
    <property type="term" value="F:S-adenosylmethionine-dependent methyltransferase activity"/>
    <property type="evidence" value="ECO:0007669"/>
    <property type="project" value="InterPro"/>
</dbReference>
<dbReference type="GO" id="GO:0006364">
    <property type="term" value="P:rRNA processing"/>
    <property type="evidence" value="ECO:0007669"/>
    <property type="project" value="UniProtKB-KW"/>
</dbReference>
<reference evidence="7 8" key="1">
    <citation type="journal article" date="2015" name="Genome Announc.">
        <title>Expanding the biotechnology potential of lactobacilli through comparative genomics of 213 strains and associated genera.</title>
        <authorList>
            <person name="Sun Z."/>
            <person name="Harris H.M."/>
            <person name="McCann A."/>
            <person name="Guo C."/>
            <person name="Argimon S."/>
            <person name="Zhang W."/>
            <person name="Yang X."/>
            <person name="Jeffery I.B."/>
            <person name="Cooney J.C."/>
            <person name="Kagawa T.F."/>
            <person name="Liu W."/>
            <person name="Song Y."/>
            <person name="Salvetti E."/>
            <person name="Wrobel A."/>
            <person name="Rasinkangas P."/>
            <person name="Parkhill J."/>
            <person name="Rea M.C."/>
            <person name="O'Sullivan O."/>
            <person name="Ritari J."/>
            <person name="Douillard F.P."/>
            <person name="Paul Ross R."/>
            <person name="Yang R."/>
            <person name="Briner A.E."/>
            <person name="Felis G.E."/>
            <person name="de Vos W.M."/>
            <person name="Barrangou R."/>
            <person name="Klaenhammer T.R."/>
            <person name="Caufield P.W."/>
            <person name="Cui Y."/>
            <person name="Zhang H."/>
            <person name="O'Toole P.W."/>
        </authorList>
    </citation>
    <scope>NUCLEOTIDE SEQUENCE [LARGE SCALE GENOMIC DNA]</scope>
    <source>
        <strain evidence="7 8">LMG 26013</strain>
    </source>
</reference>
<dbReference type="PROSITE" id="PS00092">
    <property type="entry name" value="N6_MTASE"/>
    <property type="match status" value="1"/>
</dbReference>
<dbReference type="PANTHER" id="PTHR47816:SF4">
    <property type="entry name" value="RIBOSOMAL RNA SMALL SUBUNIT METHYLTRANSFERASE C"/>
    <property type="match status" value="1"/>
</dbReference>
<feature type="region of interest" description="Disordered" evidence="5">
    <location>
        <begin position="181"/>
        <end position="211"/>
    </location>
</feature>
<evidence type="ECO:0000256" key="2">
    <source>
        <dbReference type="ARBA" id="ARBA00022552"/>
    </source>
</evidence>
<keyword evidence="8" id="KW-1185">Reference proteome</keyword>
<dbReference type="InterPro" id="IPR029063">
    <property type="entry name" value="SAM-dependent_MTases_sf"/>
</dbReference>
<feature type="compositionally biased region" description="Basic and acidic residues" evidence="5">
    <location>
        <begin position="181"/>
        <end position="203"/>
    </location>
</feature>
<proteinExistence type="predicted"/>